<dbReference type="PRINTS" id="PR00411">
    <property type="entry name" value="PNDRDTASEI"/>
</dbReference>
<dbReference type="PROSITE" id="PS51257">
    <property type="entry name" value="PROKAR_LIPOPROTEIN"/>
    <property type="match status" value="1"/>
</dbReference>
<proteinExistence type="predicted"/>
<dbReference type="InterPro" id="IPR002938">
    <property type="entry name" value="FAD-bd"/>
</dbReference>
<name>A0ABX0HW95_9BURK</name>
<dbReference type="Proteomes" id="UP000802098">
    <property type="component" value="Unassembled WGS sequence"/>
</dbReference>
<dbReference type="InterPro" id="IPR036188">
    <property type="entry name" value="FAD/NAD-bd_sf"/>
</dbReference>
<dbReference type="Pfam" id="PF01494">
    <property type="entry name" value="FAD_binding_3"/>
    <property type="match status" value="1"/>
</dbReference>
<protein>
    <submittedName>
        <fullName evidence="2">NAD(P)/FAD-dependent oxidoreductase</fullName>
    </submittedName>
</protein>
<dbReference type="PRINTS" id="PR00368">
    <property type="entry name" value="FADPNR"/>
</dbReference>
<sequence>MGRVSPPVLPAACEVLVVGAGPAGSACARTLAAAGHDVLLVDQHVFPRDKVCGDGLIPDAHAALRVLGVHDEVMDRALRAAHVRCVAPRGGHVDVPGTLAVLPRRDLDDIVCRAARAAGARFAAPWRFVAPLLDGERVVGARLRGDGIEHEVRARWVVLATGAAAPPLVAAGVCERRAPSSVALRGYLHHPELAATLRELQIVWHPRLSGGYGWIFPGPGGTFNVGVGLTASHASEEGGRASMREVNLRRMLDTFAAVHAPAAGLLARGELRGDWKGAPLRCSLGGARWSRPGLLVTGEAAGSTYAFTGEGIGKALETGLLTAAALAEGGDDAAVRARHEAALAGLKPRFELYEKAAHVNRLPWLADLVVWRARRSPRILRRMSAVLEERQNPGRLLSWRGMTKLMFE</sequence>
<comment type="caution">
    <text evidence="2">The sequence shown here is derived from an EMBL/GenBank/DDBJ whole genome shotgun (WGS) entry which is preliminary data.</text>
</comment>
<keyword evidence="3" id="KW-1185">Reference proteome</keyword>
<evidence type="ECO:0000313" key="3">
    <source>
        <dbReference type="Proteomes" id="UP000802098"/>
    </source>
</evidence>
<dbReference type="PANTHER" id="PTHR42685:SF22">
    <property type="entry name" value="CONDITIONED MEDIUM FACTOR RECEPTOR 1"/>
    <property type="match status" value="1"/>
</dbReference>
<evidence type="ECO:0000313" key="2">
    <source>
        <dbReference type="EMBL" id="NHK98620.1"/>
    </source>
</evidence>
<dbReference type="InterPro" id="IPR050407">
    <property type="entry name" value="Geranylgeranyl_reductase"/>
</dbReference>
<accession>A0ABX0HW95</accession>
<dbReference type="EMBL" id="JAAOCD010000004">
    <property type="protein sequence ID" value="NHK98620.1"/>
    <property type="molecule type" value="Genomic_DNA"/>
</dbReference>
<gene>
    <name evidence="2" type="ORF">G7087_09560</name>
</gene>
<dbReference type="SUPFAM" id="SSF51905">
    <property type="entry name" value="FAD/NAD(P)-binding domain"/>
    <property type="match status" value="1"/>
</dbReference>
<organism evidence="2 3">
    <name type="scientific">Rubrivivax benzoatilyticus</name>
    <dbReference type="NCBI Taxonomy" id="316997"/>
    <lineage>
        <taxon>Bacteria</taxon>
        <taxon>Pseudomonadati</taxon>
        <taxon>Pseudomonadota</taxon>
        <taxon>Betaproteobacteria</taxon>
        <taxon>Burkholderiales</taxon>
        <taxon>Sphaerotilaceae</taxon>
        <taxon>Rubrivivax</taxon>
    </lineage>
</organism>
<dbReference type="RefSeq" id="WP_029718885.1">
    <property type="nucleotide sequence ID" value="NZ_JAAOCD010000004.1"/>
</dbReference>
<feature type="domain" description="FAD-binding" evidence="1">
    <location>
        <begin position="13"/>
        <end position="166"/>
    </location>
</feature>
<dbReference type="PANTHER" id="PTHR42685">
    <property type="entry name" value="GERANYLGERANYL DIPHOSPHATE REDUCTASE"/>
    <property type="match status" value="1"/>
</dbReference>
<evidence type="ECO:0000259" key="1">
    <source>
        <dbReference type="Pfam" id="PF01494"/>
    </source>
</evidence>
<dbReference type="Gene3D" id="3.50.50.60">
    <property type="entry name" value="FAD/NAD(P)-binding domain"/>
    <property type="match status" value="1"/>
</dbReference>
<reference evidence="2 3" key="1">
    <citation type="submission" date="2020-03" db="EMBL/GenBank/DDBJ databases">
        <title>Rubrivivax benzoatilyticus JA2 (sequenced after 10 years sub-culturing).</title>
        <authorList>
            <person name="Gupta D."/>
            <person name="Chintalapati S."/>
            <person name="Chintalapati V.R."/>
        </authorList>
    </citation>
    <scope>NUCLEOTIDE SEQUENCE [LARGE SCALE GENOMIC DNA]</scope>
    <source>
        <strain evidence="2 3">JA2-Mal</strain>
    </source>
</reference>